<dbReference type="SMART" id="SM00710">
    <property type="entry name" value="PbH1"/>
    <property type="match status" value="16"/>
</dbReference>
<gene>
    <name evidence="15" type="ORF">MATL_G00193510</name>
</gene>
<dbReference type="Pfam" id="PF10642">
    <property type="entry name" value="Tom5"/>
    <property type="match status" value="1"/>
</dbReference>
<evidence type="ECO:0000256" key="12">
    <source>
        <dbReference type="ARBA" id="ARBA00025716"/>
    </source>
</evidence>
<evidence type="ECO:0000259" key="14">
    <source>
        <dbReference type="PROSITE" id="PS50181"/>
    </source>
</evidence>
<dbReference type="InterPro" id="IPR011050">
    <property type="entry name" value="Pectin_lyase_fold/virulence"/>
</dbReference>
<keyword evidence="7" id="KW-1000">Mitochondrion outer membrane</keyword>
<comment type="caution">
    <text evidence="15">The sequence shown here is derived from an EMBL/GenBank/DDBJ whole genome shotgun (WGS) entry which is preliminary data.</text>
</comment>
<dbReference type="SUPFAM" id="SSF81383">
    <property type="entry name" value="F-box domain"/>
    <property type="match status" value="1"/>
</dbReference>
<dbReference type="GO" id="GO:0006626">
    <property type="term" value="P:protein targeting to mitochondrion"/>
    <property type="evidence" value="ECO:0007669"/>
    <property type="project" value="UniProtKB-ARBA"/>
</dbReference>
<dbReference type="OrthoDB" id="427974at2759"/>
<reference evidence="15" key="1">
    <citation type="submission" date="2021-01" db="EMBL/GenBank/DDBJ databases">
        <authorList>
            <person name="Zahm M."/>
            <person name="Roques C."/>
            <person name="Cabau C."/>
            <person name="Klopp C."/>
            <person name="Donnadieu C."/>
            <person name="Jouanno E."/>
            <person name="Lampietro C."/>
            <person name="Louis A."/>
            <person name="Herpin A."/>
            <person name="Echchiki A."/>
            <person name="Berthelot C."/>
            <person name="Parey E."/>
            <person name="Roest-Crollius H."/>
            <person name="Braasch I."/>
            <person name="Postlethwait J."/>
            <person name="Bobe J."/>
            <person name="Montfort J."/>
            <person name="Bouchez O."/>
            <person name="Begum T."/>
            <person name="Mejri S."/>
            <person name="Adams A."/>
            <person name="Chen W.-J."/>
            <person name="Guiguen Y."/>
        </authorList>
    </citation>
    <scope>NUCLEOTIDE SEQUENCE</scope>
    <source>
        <strain evidence="15">YG-15Mar2019-1</strain>
        <tissue evidence="15">Brain</tissue>
    </source>
</reference>
<dbReference type="PANTHER" id="PTHR22990">
    <property type="entry name" value="F-BOX ONLY PROTEIN"/>
    <property type="match status" value="1"/>
</dbReference>
<evidence type="ECO:0000313" key="15">
    <source>
        <dbReference type="EMBL" id="KAG7461666.1"/>
    </source>
</evidence>
<name>A0A9D3PLC4_MEGAT</name>
<keyword evidence="9" id="KW-1133">Transmembrane helix</keyword>
<feature type="compositionally biased region" description="Acidic residues" evidence="13">
    <location>
        <begin position="433"/>
        <end position="451"/>
    </location>
</feature>
<organism evidence="15 16">
    <name type="scientific">Megalops atlanticus</name>
    <name type="common">Tarpon</name>
    <name type="synonym">Clupea gigantea</name>
    <dbReference type="NCBI Taxonomy" id="7932"/>
    <lineage>
        <taxon>Eukaryota</taxon>
        <taxon>Metazoa</taxon>
        <taxon>Chordata</taxon>
        <taxon>Craniata</taxon>
        <taxon>Vertebrata</taxon>
        <taxon>Euteleostomi</taxon>
        <taxon>Actinopterygii</taxon>
        <taxon>Neopterygii</taxon>
        <taxon>Teleostei</taxon>
        <taxon>Elopiformes</taxon>
        <taxon>Megalopidae</taxon>
        <taxon>Megalops</taxon>
    </lineage>
</organism>
<keyword evidence="4" id="KW-0812">Transmembrane</keyword>
<feature type="region of interest" description="Disordered" evidence="13">
    <location>
        <begin position="1021"/>
        <end position="1046"/>
    </location>
</feature>
<keyword evidence="10" id="KW-0496">Mitochondrion</keyword>
<dbReference type="Pfam" id="PF13229">
    <property type="entry name" value="Beta_helix"/>
    <property type="match status" value="2"/>
</dbReference>
<protein>
    <recommendedName>
        <fullName evidence="14">F-box domain-containing protein</fullName>
    </recommendedName>
</protein>
<evidence type="ECO:0000256" key="9">
    <source>
        <dbReference type="ARBA" id="ARBA00022989"/>
    </source>
</evidence>
<keyword evidence="5" id="KW-0677">Repeat</keyword>
<evidence type="ECO:0000256" key="13">
    <source>
        <dbReference type="SAM" id="MobiDB-lite"/>
    </source>
</evidence>
<dbReference type="InterPro" id="IPR006626">
    <property type="entry name" value="PbH1"/>
</dbReference>
<keyword evidence="11" id="KW-0472">Membrane</keyword>
<dbReference type="InterPro" id="IPR022441">
    <property type="entry name" value="Para_beta_helix_rpt-2"/>
</dbReference>
<proteinExistence type="inferred from homology"/>
<evidence type="ECO:0000256" key="3">
    <source>
        <dbReference type="ARBA" id="ARBA00022448"/>
    </source>
</evidence>
<dbReference type="InterPro" id="IPR051550">
    <property type="entry name" value="SCF-Subunits/Alg-Epimerases"/>
</dbReference>
<dbReference type="InterPro" id="IPR039448">
    <property type="entry name" value="Beta_helix"/>
</dbReference>
<feature type="domain" description="F-box" evidence="14">
    <location>
        <begin position="78"/>
        <end position="126"/>
    </location>
</feature>
<dbReference type="SMART" id="SM00256">
    <property type="entry name" value="FBOX"/>
    <property type="match status" value="1"/>
</dbReference>
<dbReference type="AlphaFoldDB" id="A0A9D3PLC4"/>
<dbReference type="CDD" id="cd22090">
    <property type="entry name" value="F-box_FBXO10"/>
    <property type="match status" value="1"/>
</dbReference>
<dbReference type="GO" id="GO:0015031">
    <property type="term" value="P:protein transport"/>
    <property type="evidence" value="ECO:0007669"/>
    <property type="project" value="UniProtKB-KW"/>
</dbReference>
<evidence type="ECO:0000313" key="16">
    <source>
        <dbReference type="Proteomes" id="UP001046870"/>
    </source>
</evidence>
<dbReference type="NCBIfam" id="TIGR03804">
    <property type="entry name" value="para_beta_helix"/>
    <property type="match status" value="1"/>
</dbReference>
<dbReference type="Gene3D" id="2.160.20.10">
    <property type="entry name" value="Single-stranded right-handed beta-helix, Pectin lyase-like"/>
    <property type="match status" value="3"/>
</dbReference>
<dbReference type="InterPro" id="IPR001810">
    <property type="entry name" value="F-box_dom"/>
</dbReference>
<dbReference type="Pfam" id="PF12937">
    <property type="entry name" value="F-box-like"/>
    <property type="match status" value="1"/>
</dbReference>
<comment type="similarity">
    <text evidence="12">Belongs to the Tom5 family.</text>
</comment>
<comment type="subcellular location">
    <subcellularLocation>
        <location evidence="1">Mitochondrion outer membrane</location>
        <topology evidence="1">Single-pass membrane protein</topology>
    </subcellularLocation>
</comment>
<feature type="region of interest" description="Disordered" evidence="13">
    <location>
        <begin position="365"/>
        <end position="393"/>
    </location>
</feature>
<evidence type="ECO:0000256" key="2">
    <source>
        <dbReference type="ARBA" id="ARBA00004906"/>
    </source>
</evidence>
<evidence type="ECO:0000256" key="5">
    <source>
        <dbReference type="ARBA" id="ARBA00022737"/>
    </source>
</evidence>
<evidence type="ECO:0000256" key="1">
    <source>
        <dbReference type="ARBA" id="ARBA00004572"/>
    </source>
</evidence>
<dbReference type="Proteomes" id="UP001046870">
    <property type="component" value="Chromosome 17"/>
</dbReference>
<dbReference type="SUPFAM" id="SSF51126">
    <property type="entry name" value="Pectin lyase-like"/>
    <property type="match status" value="3"/>
</dbReference>
<dbReference type="FunFam" id="1.20.1280.50:FF:000009">
    <property type="entry name" value="F-box only protein 10"/>
    <property type="match status" value="1"/>
</dbReference>
<keyword evidence="16" id="KW-1185">Reference proteome</keyword>
<dbReference type="EMBL" id="JAFDVH010000017">
    <property type="protein sequence ID" value="KAG7461666.1"/>
    <property type="molecule type" value="Genomic_DNA"/>
</dbReference>
<feature type="compositionally biased region" description="Low complexity" evidence="13">
    <location>
        <begin position="463"/>
        <end position="482"/>
    </location>
</feature>
<keyword evidence="6" id="KW-0833">Ubl conjugation pathway</keyword>
<dbReference type="InterPro" id="IPR019603">
    <property type="entry name" value="Tom5"/>
</dbReference>
<evidence type="ECO:0000256" key="11">
    <source>
        <dbReference type="ARBA" id="ARBA00023136"/>
    </source>
</evidence>
<keyword evidence="8" id="KW-0653">Protein transport</keyword>
<dbReference type="Gene3D" id="1.20.1280.50">
    <property type="match status" value="1"/>
</dbReference>
<dbReference type="PANTHER" id="PTHR22990:SF15">
    <property type="entry name" value="F-BOX ONLY PROTEIN 10"/>
    <property type="match status" value="1"/>
</dbReference>
<dbReference type="FunFam" id="2.160.20.10:FF:000015">
    <property type="entry name" value="F-box only protein 10"/>
    <property type="match status" value="1"/>
</dbReference>
<evidence type="ECO:0000256" key="6">
    <source>
        <dbReference type="ARBA" id="ARBA00022786"/>
    </source>
</evidence>
<dbReference type="FunFam" id="2.160.20.10:FF:000061">
    <property type="entry name" value="F-box protein 10"/>
    <property type="match status" value="1"/>
</dbReference>
<sequence>MFKLEGLGPKMDPEEMKKKMREDVITSVRNFLIYVALLRVTPYILKNIKWLNPEEGKESGKNELAFGSLISLWAGTGVMEVAGLPVEVWRLILAYLPLPDLGRCSLVCRAWKELILSLDKTRWRQLCLGCPECRHPNWPNRPHLEPPSWREALRQQALASRTWTRNGPEPDAAACLYLFRRRKDRRTWHVGAGLELGTLRAALAVAGAYDRVVLHPGVYEEQTEVVLRAPVEIVGKGRLGEVSLLVSIDQQCPTARLCNLVFMPAWFSPVVYKTSSGHVQLDNCNLEGGQLQVRGPGTCQARYCSFGQTSGAHFQGVALSLLESCDFSGSDSASVTVEGPPVSDRNWACKHLAALAKSSAAAAACPGAGPAASTSDPGTQGRGDRPPGAPPQGAAVTLEALWRKEGQWGAGRWAGRGREEDYGEGTVIGDGCSESEEEEEEDEEEEGEGEEGPGAPRATAQKLSYGHHGLSHLLEPPHSSASPGPPGGLPELRTLQQELQRDRDAQVLAGSVQGCLLRRCLFRDGKGGVLVCNHGQARLEGNVFRSLTYAVRCIQNAKIVMLRNEVCGCRASGVFLRLSAQGLIAENNIHSNAEAGLDIRKGANPIILCNRIHSGLRSGIVVLGNGKGSIRSNQIYGNKEAGIYILYNGNPVVSGNHIFQGQAAGIAVNENGRGLIADNVIRENQWGGIDIRRGGDPVLRSNFICHGYSDGVVVGERGRGIIEGNHIYWLLICFHTVCNRGCGVWVMSSSLPQLSGNWITHNRIYGVAVFCRKDAEGGGDGYLSGQGGGGGGGAGGGGGGGGGNENFNEEGELLAWESDLDSEDERFSSRRPVSVALMEGNCISHNGAVGLYVKSSEALNVVGNAVHGNGGAGVALLQSAQLSRLVANCIRGNARAGVTVAPGCRVELRGNGVYDNGGPGVSSRGDGQIVENDVVGNRGCGIRVAESADVKVLRNRVQSARGCGIMVQEQVKGVVQENLVFQAWASSTKPLLHRDPANSTCVLLNNTLLACGRRSAGQADVPWALENPPPRPQLEGQTSAVPSAPPAQRGIAIATRITARVESGCHNTGSIFCTIL</sequence>
<evidence type="ECO:0000256" key="4">
    <source>
        <dbReference type="ARBA" id="ARBA00022692"/>
    </source>
</evidence>
<comment type="pathway">
    <text evidence="2">Protein modification; protein ubiquitination.</text>
</comment>
<evidence type="ECO:0000256" key="8">
    <source>
        <dbReference type="ARBA" id="ARBA00022927"/>
    </source>
</evidence>
<keyword evidence="3" id="KW-0813">Transport</keyword>
<dbReference type="GO" id="GO:0005741">
    <property type="term" value="C:mitochondrial outer membrane"/>
    <property type="evidence" value="ECO:0007669"/>
    <property type="project" value="UniProtKB-SubCell"/>
</dbReference>
<dbReference type="InterPro" id="IPR012334">
    <property type="entry name" value="Pectin_lyas_fold"/>
</dbReference>
<dbReference type="PROSITE" id="PS50181">
    <property type="entry name" value="FBOX"/>
    <property type="match status" value="1"/>
</dbReference>
<dbReference type="InterPro" id="IPR036047">
    <property type="entry name" value="F-box-like_dom_sf"/>
</dbReference>
<evidence type="ECO:0000256" key="7">
    <source>
        <dbReference type="ARBA" id="ARBA00022787"/>
    </source>
</evidence>
<feature type="region of interest" description="Disordered" evidence="13">
    <location>
        <begin position="411"/>
        <end position="491"/>
    </location>
</feature>
<accession>A0A9D3PLC4</accession>
<dbReference type="GO" id="GO:0006511">
    <property type="term" value="P:ubiquitin-dependent protein catabolic process"/>
    <property type="evidence" value="ECO:0007669"/>
    <property type="project" value="TreeGrafter"/>
</dbReference>
<evidence type="ECO:0000256" key="10">
    <source>
        <dbReference type="ARBA" id="ARBA00023128"/>
    </source>
</evidence>
<dbReference type="GO" id="GO:0042981">
    <property type="term" value="P:regulation of apoptotic process"/>
    <property type="evidence" value="ECO:0007669"/>
    <property type="project" value="TreeGrafter"/>
</dbReference>